<name>A0AAE0FY91_9CHLO</name>
<evidence type="ECO:0000313" key="7">
    <source>
        <dbReference type="Proteomes" id="UP001190700"/>
    </source>
</evidence>
<keyword evidence="3" id="KW-0862">Zinc</keyword>
<keyword evidence="2" id="KW-0863">Zinc-finger</keyword>
<evidence type="ECO:0000259" key="5">
    <source>
        <dbReference type="SMART" id="SM00744"/>
    </source>
</evidence>
<gene>
    <name evidence="6" type="ORF">CYMTET_23625</name>
</gene>
<dbReference type="EMBL" id="LGRX02012170">
    <property type="protein sequence ID" value="KAK3267840.1"/>
    <property type="molecule type" value="Genomic_DNA"/>
</dbReference>
<feature type="domain" description="RING-CH-type" evidence="5">
    <location>
        <begin position="5"/>
        <end position="65"/>
    </location>
</feature>
<dbReference type="GO" id="GO:0008270">
    <property type="term" value="F:zinc ion binding"/>
    <property type="evidence" value="ECO:0007669"/>
    <property type="project" value="UniProtKB-KW"/>
</dbReference>
<proteinExistence type="predicted"/>
<feature type="transmembrane region" description="Helical" evidence="4">
    <location>
        <begin position="134"/>
        <end position="154"/>
    </location>
</feature>
<dbReference type="Proteomes" id="UP001190700">
    <property type="component" value="Unassembled WGS sequence"/>
</dbReference>
<evidence type="ECO:0000256" key="3">
    <source>
        <dbReference type="ARBA" id="ARBA00022833"/>
    </source>
</evidence>
<accession>A0AAE0FY91</accession>
<dbReference type="AlphaFoldDB" id="A0AAE0FY91"/>
<keyword evidence="1" id="KW-0479">Metal-binding</keyword>
<dbReference type="InterPro" id="IPR011016">
    <property type="entry name" value="Znf_RING-CH"/>
</dbReference>
<evidence type="ECO:0000313" key="6">
    <source>
        <dbReference type="EMBL" id="KAK3267840.1"/>
    </source>
</evidence>
<reference evidence="6 7" key="1">
    <citation type="journal article" date="2015" name="Genome Biol. Evol.">
        <title>Comparative Genomics of a Bacterivorous Green Alga Reveals Evolutionary Causalities and Consequences of Phago-Mixotrophic Mode of Nutrition.</title>
        <authorList>
            <person name="Burns J.A."/>
            <person name="Paasch A."/>
            <person name="Narechania A."/>
            <person name="Kim E."/>
        </authorList>
    </citation>
    <scope>NUCLEOTIDE SEQUENCE [LARGE SCALE GENOMIC DNA]</scope>
    <source>
        <strain evidence="6 7">PLY_AMNH</strain>
    </source>
</reference>
<keyword evidence="4" id="KW-0472">Membrane</keyword>
<dbReference type="Pfam" id="PF12906">
    <property type="entry name" value="RINGv"/>
    <property type="match status" value="1"/>
</dbReference>
<comment type="caution">
    <text evidence="6">The sequence shown here is derived from an EMBL/GenBank/DDBJ whole genome shotgun (WGS) entry which is preliminary data.</text>
</comment>
<organism evidence="6 7">
    <name type="scientific">Cymbomonas tetramitiformis</name>
    <dbReference type="NCBI Taxonomy" id="36881"/>
    <lineage>
        <taxon>Eukaryota</taxon>
        <taxon>Viridiplantae</taxon>
        <taxon>Chlorophyta</taxon>
        <taxon>Pyramimonadophyceae</taxon>
        <taxon>Pyramimonadales</taxon>
        <taxon>Pyramimonadaceae</taxon>
        <taxon>Cymbomonas</taxon>
    </lineage>
</organism>
<evidence type="ECO:0000256" key="1">
    <source>
        <dbReference type="ARBA" id="ARBA00022723"/>
    </source>
</evidence>
<dbReference type="InterPro" id="IPR013083">
    <property type="entry name" value="Znf_RING/FYVE/PHD"/>
</dbReference>
<sequence length="170" mass="20191">MGLDLCRFCQQFDRADNLVDPCDCYKKFDALRVHKQCLEDHIAERRSRMKEGVPEDRPEYCAICRKAYRVKLSWKFGTKNLFSLKSFQSYFEGATILMTFCMMLFAVYLCLTVTPKRHRRGHRRGEDKPEDARVILPMAAVTCFMFVICLRKIYQRWRHQQMEVTVVDVV</sequence>
<dbReference type="SMART" id="SM00744">
    <property type="entry name" value="RINGv"/>
    <property type="match status" value="1"/>
</dbReference>
<feature type="transmembrane region" description="Helical" evidence="4">
    <location>
        <begin position="90"/>
        <end position="113"/>
    </location>
</feature>
<evidence type="ECO:0000256" key="2">
    <source>
        <dbReference type="ARBA" id="ARBA00022771"/>
    </source>
</evidence>
<protein>
    <recommendedName>
        <fullName evidence="5">RING-CH-type domain-containing protein</fullName>
    </recommendedName>
</protein>
<evidence type="ECO:0000256" key="4">
    <source>
        <dbReference type="SAM" id="Phobius"/>
    </source>
</evidence>
<keyword evidence="7" id="KW-1185">Reference proteome</keyword>
<keyword evidence="4" id="KW-1133">Transmembrane helix</keyword>
<dbReference type="Gene3D" id="3.30.40.10">
    <property type="entry name" value="Zinc/RING finger domain, C3HC4 (zinc finger)"/>
    <property type="match status" value="1"/>
</dbReference>
<keyword evidence="4" id="KW-0812">Transmembrane</keyword>